<comment type="caution">
    <text evidence="1">The sequence shown here is derived from an EMBL/GenBank/DDBJ whole genome shotgun (WGS) entry which is preliminary data.</text>
</comment>
<evidence type="ECO:0000313" key="2">
    <source>
        <dbReference type="Proteomes" id="UP000790377"/>
    </source>
</evidence>
<name>A0ACB8APK9_9AGAM</name>
<dbReference type="Proteomes" id="UP000790377">
    <property type="component" value="Unassembled WGS sequence"/>
</dbReference>
<reference evidence="1" key="1">
    <citation type="journal article" date="2021" name="New Phytol.">
        <title>Evolutionary innovations through gain and loss of genes in the ectomycorrhizal Boletales.</title>
        <authorList>
            <person name="Wu G."/>
            <person name="Miyauchi S."/>
            <person name="Morin E."/>
            <person name="Kuo A."/>
            <person name="Drula E."/>
            <person name="Varga T."/>
            <person name="Kohler A."/>
            <person name="Feng B."/>
            <person name="Cao Y."/>
            <person name="Lipzen A."/>
            <person name="Daum C."/>
            <person name="Hundley H."/>
            <person name="Pangilinan J."/>
            <person name="Johnson J."/>
            <person name="Barry K."/>
            <person name="LaButti K."/>
            <person name="Ng V."/>
            <person name="Ahrendt S."/>
            <person name="Min B."/>
            <person name="Choi I.G."/>
            <person name="Park H."/>
            <person name="Plett J.M."/>
            <person name="Magnuson J."/>
            <person name="Spatafora J.W."/>
            <person name="Nagy L.G."/>
            <person name="Henrissat B."/>
            <person name="Grigoriev I.V."/>
            <person name="Yang Z.L."/>
            <person name="Xu J."/>
            <person name="Martin F.M."/>
        </authorList>
    </citation>
    <scope>NUCLEOTIDE SEQUENCE</scope>
    <source>
        <strain evidence="1">ATCC 28755</strain>
    </source>
</reference>
<sequence length="558" mass="63357">MLSSPLVSGGHRVLFIPELVDLIFSNLGRSHNVDNACVCKSWSEIALIFIWRDVGSLPRLFNLLRPIEKTRAGYVFQGTPDAHDWARFQKYAARVRRLSFREHMDTHNIVSVLDDVARTRTVVDILPHTHTLEWIYSSVEYMDRSVLFMHNGITNLTVAVPPLHFDRPVFSDMCARMPRLLALDLRVPFAMNLIEDDIISMLQNLPGLKKIALPEYHVTSAIITQLSKMKHIGVVQFEYGEEQGMGDPEDVVPFNPTLGEGAFPALWDLNLTATLEDVNRFFNADFAPINITSLYVDSHIQQTPNDLHILLQTLSENCHNLRQLFVNLLYHEPQNVNLVPDLQIKFHTLKLLLSFPNLVAFELQHEYPVDVTLSQLEELASNWPSLESLVLNQEPFVLREFNLDLRALLPFASHCPSLRRLGLFLDASAAEIPTDSIKPFRSLQTLLVGVSRARNSDAVALFLSQICPPGCNLLYGVTWGTFGESVCKNLNVEIIEEASVRCIPWSMIDDILPLLIQLRREEKVKTRALLEEVEDLRTRNRLLMDRLQIGAGDSCLLT</sequence>
<protein>
    <submittedName>
        <fullName evidence="1">Uncharacterized protein</fullName>
    </submittedName>
</protein>
<organism evidence="1 2">
    <name type="scientific">Hygrophoropsis aurantiaca</name>
    <dbReference type="NCBI Taxonomy" id="72124"/>
    <lineage>
        <taxon>Eukaryota</taxon>
        <taxon>Fungi</taxon>
        <taxon>Dikarya</taxon>
        <taxon>Basidiomycota</taxon>
        <taxon>Agaricomycotina</taxon>
        <taxon>Agaricomycetes</taxon>
        <taxon>Agaricomycetidae</taxon>
        <taxon>Boletales</taxon>
        <taxon>Coniophorineae</taxon>
        <taxon>Hygrophoropsidaceae</taxon>
        <taxon>Hygrophoropsis</taxon>
    </lineage>
</organism>
<evidence type="ECO:0000313" key="1">
    <source>
        <dbReference type="EMBL" id="KAH7914881.1"/>
    </source>
</evidence>
<gene>
    <name evidence="1" type="ORF">BJ138DRAFT_1176931</name>
</gene>
<keyword evidence="2" id="KW-1185">Reference proteome</keyword>
<dbReference type="EMBL" id="MU267607">
    <property type="protein sequence ID" value="KAH7914881.1"/>
    <property type="molecule type" value="Genomic_DNA"/>
</dbReference>
<accession>A0ACB8APK9</accession>
<proteinExistence type="predicted"/>